<dbReference type="EMBL" id="FOCC01000001">
    <property type="protein sequence ID" value="SEM30092.1"/>
    <property type="molecule type" value="Genomic_DNA"/>
</dbReference>
<gene>
    <name evidence="10" type="primary">fluC</name>
    <name evidence="10" type="synonym">crcB</name>
    <name evidence="11" type="ORF">SAMN05216431_1018</name>
</gene>
<protein>
    <recommendedName>
        <fullName evidence="10">Fluoride-specific ion channel FluC</fullName>
    </recommendedName>
</protein>
<keyword evidence="2 10" id="KW-1003">Cell membrane</keyword>
<keyword evidence="10" id="KW-0915">Sodium</keyword>
<proteinExistence type="inferred from homology"/>
<evidence type="ECO:0000256" key="6">
    <source>
        <dbReference type="ARBA" id="ARBA00023303"/>
    </source>
</evidence>
<keyword evidence="5 10" id="KW-0472">Membrane</keyword>
<keyword evidence="10" id="KW-0406">Ion transport</keyword>
<keyword evidence="4 10" id="KW-1133">Transmembrane helix</keyword>
<keyword evidence="10" id="KW-0479">Metal-binding</keyword>
<sequence length="121" mass="13317">MKIKENASVFIFAMLGGILRYVISSRLLAWGTLLVNLAGCFMLAFLTYYLLQKSNFPAWLQTGLGTGMIGALTTFSTFAFETSQFMQAGQLMLGLIYWLLNSLGGLLLAWLGYLTAKKVAV</sequence>
<feature type="transmembrane region" description="Helical" evidence="10">
    <location>
        <begin position="29"/>
        <end position="51"/>
    </location>
</feature>
<dbReference type="Pfam" id="PF02537">
    <property type="entry name" value="CRCB"/>
    <property type="match status" value="1"/>
</dbReference>
<comment type="caution">
    <text evidence="11">The sequence shown here is derived from an EMBL/GenBank/DDBJ whole genome shotgun (WGS) entry which is preliminary data.</text>
</comment>
<dbReference type="PANTHER" id="PTHR28259:SF1">
    <property type="entry name" value="FLUORIDE EXPORT PROTEIN 1-RELATED"/>
    <property type="match status" value="1"/>
</dbReference>
<evidence type="ECO:0000256" key="5">
    <source>
        <dbReference type="ARBA" id="ARBA00023136"/>
    </source>
</evidence>
<keyword evidence="6 10" id="KW-0407">Ion channel</keyword>
<evidence type="ECO:0000256" key="8">
    <source>
        <dbReference type="ARBA" id="ARBA00035585"/>
    </source>
</evidence>
<dbReference type="PANTHER" id="PTHR28259">
    <property type="entry name" value="FLUORIDE EXPORT PROTEIN 1-RELATED"/>
    <property type="match status" value="1"/>
</dbReference>
<name>A0ABY1A8R3_9LACO</name>
<feature type="transmembrane region" description="Helical" evidence="10">
    <location>
        <begin position="7"/>
        <end position="23"/>
    </location>
</feature>
<reference evidence="11 12" key="1">
    <citation type="submission" date="2016-10" db="EMBL/GenBank/DDBJ databases">
        <authorList>
            <person name="Varghese N."/>
            <person name="Submissions S."/>
        </authorList>
    </citation>
    <scope>NUCLEOTIDE SEQUENCE [LARGE SCALE GENOMIC DNA]</scope>
    <source>
        <strain evidence="11 12">WC1T17</strain>
    </source>
</reference>
<keyword evidence="3 10" id="KW-0812">Transmembrane</keyword>
<evidence type="ECO:0000256" key="4">
    <source>
        <dbReference type="ARBA" id="ARBA00022989"/>
    </source>
</evidence>
<evidence type="ECO:0000256" key="3">
    <source>
        <dbReference type="ARBA" id="ARBA00022692"/>
    </source>
</evidence>
<evidence type="ECO:0000256" key="7">
    <source>
        <dbReference type="ARBA" id="ARBA00035120"/>
    </source>
</evidence>
<evidence type="ECO:0000313" key="12">
    <source>
        <dbReference type="Proteomes" id="UP000182089"/>
    </source>
</evidence>
<feature type="transmembrane region" description="Helical" evidence="10">
    <location>
        <begin position="95"/>
        <end position="116"/>
    </location>
</feature>
<organism evidence="11 12">
    <name type="scientific">Ligilactobacillus ruminis</name>
    <dbReference type="NCBI Taxonomy" id="1623"/>
    <lineage>
        <taxon>Bacteria</taxon>
        <taxon>Bacillati</taxon>
        <taxon>Bacillota</taxon>
        <taxon>Bacilli</taxon>
        <taxon>Lactobacillales</taxon>
        <taxon>Lactobacillaceae</taxon>
        <taxon>Ligilactobacillus</taxon>
    </lineage>
</organism>
<comment type="catalytic activity">
    <reaction evidence="8">
        <text>fluoride(in) = fluoride(out)</text>
        <dbReference type="Rhea" id="RHEA:76159"/>
        <dbReference type="ChEBI" id="CHEBI:17051"/>
    </reaction>
    <physiologicalReaction direction="left-to-right" evidence="8">
        <dbReference type="Rhea" id="RHEA:76160"/>
    </physiologicalReaction>
</comment>
<evidence type="ECO:0000256" key="1">
    <source>
        <dbReference type="ARBA" id="ARBA00004651"/>
    </source>
</evidence>
<feature type="transmembrane region" description="Helical" evidence="10">
    <location>
        <begin position="58"/>
        <end position="80"/>
    </location>
</feature>
<accession>A0ABY1A8R3</accession>
<evidence type="ECO:0000256" key="2">
    <source>
        <dbReference type="ARBA" id="ARBA00022475"/>
    </source>
</evidence>
<comment type="function">
    <text evidence="9 10">Fluoride-specific ion channel. Important for reducing fluoride concentration in the cell, thus reducing its toxicity.</text>
</comment>
<evidence type="ECO:0000313" key="11">
    <source>
        <dbReference type="EMBL" id="SEM30092.1"/>
    </source>
</evidence>
<feature type="binding site" evidence="10">
    <location>
        <position position="73"/>
    </location>
    <ligand>
        <name>Na(+)</name>
        <dbReference type="ChEBI" id="CHEBI:29101"/>
        <note>structural</note>
    </ligand>
</feature>
<keyword evidence="10" id="KW-0813">Transport</keyword>
<evidence type="ECO:0000256" key="9">
    <source>
        <dbReference type="ARBA" id="ARBA00049940"/>
    </source>
</evidence>
<dbReference type="Proteomes" id="UP000182089">
    <property type="component" value="Unassembled WGS sequence"/>
</dbReference>
<dbReference type="InterPro" id="IPR003691">
    <property type="entry name" value="FluC"/>
</dbReference>
<comment type="similarity">
    <text evidence="7 10">Belongs to the fluoride channel Fluc/FEX (TC 1.A.43) family.</text>
</comment>
<feature type="binding site" evidence="10">
    <location>
        <position position="70"/>
    </location>
    <ligand>
        <name>Na(+)</name>
        <dbReference type="ChEBI" id="CHEBI:29101"/>
        <note>structural</note>
    </ligand>
</feature>
<dbReference type="HAMAP" id="MF_00454">
    <property type="entry name" value="FluC"/>
    <property type="match status" value="1"/>
</dbReference>
<comment type="activity regulation">
    <text evidence="10">Na(+) is not transported, but it plays an essential structural role and its presence is essential for fluoride channel function.</text>
</comment>
<evidence type="ECO:0000256" key="10">
    <source>
        <dbReference type="HAMAP-Rule" id="MF_00454"/>
    </source>
</evidence>
<comment type="subcellular location">
    <subcellularLocation>
        <location evidence="1 10">Cell membrane</location>
        <topology evidence="1 10">Multi-pass membrane protein</topology>
    </subcellularLocation>
</comment>